<feature type="compositionally biased region" description="Basic and acidic residues" evidence="1">
    <location>
        <begin position="14"/>
        <end position="27"/>
    </location>
</feature>
<feature type="region of interest" description="Disordered" evidence="1">
    <location>
        <begin position="1"/>
        <end position="27"/>
    </location>
</feature>
<comment type="caution">
    <text evidence="2">The sequence shown here is derived from an EMBL/GenBank/DDBJ whole genome shotgun (WGS) entry which is preliminary data.</text>
</comment>
<dbReference type="RefSeq" id="WP_207829632.1">
    <property type="nucleotide sequence ID" value="NZ_CP088282.1"/>
</dbReference>
<proteinExistence type="predicted"/>
<reference evidence="2" key="1">
    <citation type="journal article" date="2021" name="Int. J. Syst. Evol. Microbiol.">
        <title>Bradyrhizobium septentrionale sp. nov. (sv. septentrionale) and Bradyrhizobium quebecense sp. nov. (sv. septentrionale) associated with legumes native to Canada possess rearranged symbiosis genes and numerous insertion sequences.</title>
        <authorList>
            <person name="Bromfield E.S.P."/>
            <person name="Cloutier S."/>
        </authorList>
    </citation>
    <scope>NUCLEOTIDE SEQUENCE</scope>
    <source>
        <strain evidence="2">12S5</strain>
    </source>
</reference>
<evidence type="ECO:0000313" key="3">
    <source>
        <dbReference type="Proteomes" id="UP000692816"/>
    </source>
</evidence>
<keyword evidence="3" id="KW-1185">Reference proteome</keyword>
<evidence type="ECO:0000313" key="2">
    <source>
        <dbReference type="EMBL" id="MBO1427867.1"/>
    </source>
</evidence>
<dbReference type="Proteomes" id="UP000692816">
    <property type="component" value="Unassembled WGS sequence"/>
</dbReference>
<accession>A0ABS3M8S2</accession>
<evidence type="ECO:0000256" key="1">
    <source>
        <dbReference type="SAM" id="MobiDB-lite"/>
    </source>
</evidence>
<dbReference type="EMBL" id="JAGEPA010000001">
    <property type="protein sequence ID" value="MBO1427867.1"/>
    <property type="molecule type" value="Genomic_DNA"/>
</dbReference>
<gene>
    <name evidence="2" type="ORF">J4P68_00255</name>
</gene>
<feature type="compositionally biased region" description="Polar residues" evidence="1">
    <location>
        <begin position="1"/>
        <end position="10"/>
    </location>
</feature>
<sequence>MNGLSESVMSSRHPRSETARAHERAGKGRDRALRVALSIATGGTAKVEILHLRRWMAGKGDPTLADVRCTWGVIVRALRRAGRVDRLLMARIDDALARIDLHGTADRLGLHPDVLAEIRQAVAPLAEQLFANA</sequence>
<organism evidence="2 3">
    <name type="scientific">Bradyrhizobium quebecense</name>
    <dbReference type="NCBI Taxonomy" id="2748629"/>
    <lineage>
        <taxon>Bacteria</taxon>
        <taxon>Pseudomonadati</taxon>
        <taxon>Pseudomonadota</taxon>
        <taxon>Alphaproteobacteria</taxon>
        <taxon>Hyphomicrobiales</taxon>
        <taxon>Nitrobacteraceae</taxon>
        <taxon>Bradyrhizobium</taxon>
    </lineage>
</organism>
<name>A0ABS3M8S2_9BRAD</name>
<protein>
    <submittedName>
        <fullName evidence="2">Uncharacterized protein</fullName>
    </submittedName>
</protein>